<dbReference type="Proteomes" id="UP000004090">
    <property type="component" value="Unassembled WGS sequence"/>
</dbReference>
<dbReference type="AlphaFoldDB" id="A8REG3"/>
<protein>
    <submittedName>
        <fullName evidence="1">Uncharacterized protein</fullName>
    </submittedName>
</protein>
<evidence type="ECO:0000313" key="1">
    <source>
        <dbReference type="EMBL" id="EDP10534.1"/>
    </source>
</evidence>
<reference evidence="1 2" key="2">
    <citation type="submission" date="2007-09" db="EMBL/GenBank/DDBJ databases">
        <authorList>
            <person name="Fulton L."/>
            <person name="Clifton S."/>
            <person name="Fulton B."/>
            <person name="Xu J."/>
            <person name="Minx P."/>
            <person name="Pepin K.H."/>
            <person name="Johnson M."/>
            <person name="Thiruvilangam P."/>
            <person name="Bhonagiri V."/>
            <person name="Nash W.E."/>
            <person name="Mardis E.R."/>
            <person name="Wilson R.K."/>
        </authorList>
    </citation>
    <scope>NUCLEOTIDE SEQUENCE [LARGE SCALE GENOMIC DNA]</scope>
    <source>
        <strain evidence="1 2">DSM 3991</strain>
    </source>
</reference>
<dbReference type="STRING" id="428127.EUBDOL_01784"/>
<name>A8REG3_9FIRM</name>
<accession>A8REG3</accession>
<proteinExistence type="predicted"/>
<evidence type="ECO:0000313" key="2">
    <source>
        <dbReference type="Proteomes" id="UP000004090"/>
    </source>
</evidence>
<organism evidence="1 2">
    <name type="scientific">Amedibacillus dolichus DSM 3991</name>
    <dbReference type="NCBI Taxonomy" id="428127"/>
    <lineage>
        <taxon>Bacteria</taxon>
        <taxon>Bacillati</taxon>
        <taxon>Bacillota</taxon>
        <taxon>Erysipelotrichia</taxon>
        <taxon>Erysipelotrichales</taxon>
        <taxon>Erysipelotrichaceae</taxon>
        <taxon>Amedibacillus</taxon>
    </lineage>
</organism>
<sequence>MVSSNADSCLKTKIEICNFLSLWKFKHLHFFFWETVA</sequence>
<comment type="caution">
    <text evidence="1">The sequence shown here is derived from an EMBL/GenBank/DDBJ whole genome shotgun (WGS) entry which is preliminary data.</text>
</comment>
<dbReference type="EMBL" id="ABAW02000024">
    <property type="protein sequence ID" value="EDP10534.1"/>
    <property type="molecule type" value="Genomic_DNA"/>
</dbReference>
<reference evidence="1 2" key="1">
    <citation type="submission" date="2007-09" db="EMBL/GenBank/DDBJ databases">
        <title>Draft genome sequence of Eubacterium dolichum (DSM 3991).</title>
        <authorList>
            <person name="Sudarsanam P."/>
            <person name="Ley R."/>
            <person name="Guruge J."/>
            <person name="Turnbaugh P.J."/>
            <person name="Mahowald M."/>
            <person name="Liep D."/>
            <person name="Gordon J."/>
        </authorList>
    </citation>
    <scope>NUCLEOTIDE SEQUENCE [LARGE SCALE GENOMIC DNA]</scope>
    <source>
        <strain evidence="1 2">DSM 3991</strain>
    </source>
</reference>
<dbReference type="HOGENOM" id="CLU_3343804_0_0_9"/>
<gene>
    <name evidence="1" type="ORF">EUBDOL_01784</name>
</gene>